<comment type="similarity">
    <text evidence="1">Belongs to the Cyclase 1 superfamily.</text>
</comment>
<evidence type="ECO:0000256" key="1">
    <source>
        <dbReference type="ARBA" id="ARBA00007865"/>
    </source>
</evidence>
<evidence type="ECO:0000313" key="4">
    <source>
        <dbReference type="Proteomes" id="UP000015354"/>
    </source>
</evidence>
<dbReference type="EMBL" id="ATMH01002233">
    <property type="protein sequence ID" value="EPY33408.1"/>
    <property type="molecule type" value="Genomic_DNA"/>
</dbReference>
<dbReference type="EMBL" id="ATMH01001867">
    <property type="protein sequence ID" value="EPY33899.1"/>
    <property type="molecule type" value="Genomic_DNA"/>
</dbReference>
<dbReference type="OrthoDB" id="7108654at2759"/>
<dbReference type="AlphaFoldDB" id="S9UYT4"/>
<dbReference type="GO" id="GO:0019441">
    <property type="term" value="P:L-tryptophan catabolic process to kynurenine"/>
    <property type="evidence" value="ECO:0007669"/>
    <property type="project" value="InterPro"/>
</dbReference>
<evidence type="ECO:0000313" key="3">
    <source>
        <dbReference type="EMBL" id="EPY33899.1"/>
    </source>
</evidence>
<dbReference type="GO" id="GO:0004061">
    <property type="term" value="F:arylformamidase activity"/>
    <property type="evidence" value="ECO:0007669"/>
    <property type="project" value="InterPro"/>
</dbReference>
<dbReference type="SUPFAM" id="SSF102198">
    <property type="entry name" value="Putative cyclase"/>
    <property type="match status" value="1"/>
</dbReference>
<dbReference type="Pfam" id="PF04199">
    <property type="entry name" value="Cyclase"/>
    <property type="match status" value="1"/>
</dbReference>
<evidence type="ECO:0000313" key="2">
    <source>
        <dbReference type="EMBL" id="EPY33408.1"/>
    </source>
</evidence>
<proteinExistence type="inferred from homology"/>
<reference evidence="3" key="2">
    <citation type="submission" date="2013-03" db="EMBL/GenBank/DDBJ databases">
        <authorList>
            <person name="Motta M.C.M."/>
            <person name="Martins A.C.A."/>
            <person name="Preta C.M.C.C."/>
            <person name="Silva R."/>
            <person name="de Souza S.S."/>
            <person name="Klein C.C."/>
            <person name="de Almeida L.G.P."/>
            <person name="Cunha O.L."/>
            <person name="Colabardini A.C."/>
            <person name="Lima B.A."/>
            <person name="Machado C.R."/>
            <person name="Soares C.M.A."/>
            <person name="de Menezes C.B.A."/>
            <person name="Bartolomeu D.C."/>
            <person name="Grisard E.C."/>
            <person name="Fantinatti-Garboggini F."/>
            <person name="Rodrigues-Luiz G.F."/>
            <person name="Wagner G."/>
            <person name="Goldman G.H."/>
            <person name="Fietto J.L.R."/>
            <person name="Ciapina L.P."/>
            <person name="Brocchi M."/>
            <person name="Elias M.C."/>
            <person name="Goldman M.H.S."/>
            <person name="Sagot M.-F."/>
            <person name="Pereira M."/>
            <person name="Stoco P.H."/>
            <person name="Teixeira S.M.R."/>
            <person name="de Mendonca-Neto R.P."/>
            <person name="Maciel T.E.F."/>
            <person name="Mendes T.A.O."/>
            <person name="Urmenyi T.P."/>
            <person name="Teixeira M.M.G."/>
            <person name="de Camargo E.F.P."/>
            <person name="de Sousa W."/>
            <person name="Schenkman S."/>
            <person name="de Vasconcelos A.T.R."/>
        </authorList>
    </citation>
    <scope>NUCLEOTIDE SEQUENCE</scope>
</reference>
<name>S9UYT4_9TRYP</name>
<comment type="caution">
    <text evidence="3">The sequence shown here is derived from an EMBL/GenBank/DDBJ whole genome shotgun (WGS) entry which is preliminary data.</text>
</comment>
<keyword evidence="4" id="KW-1185">Reference proteome</keyword>
<dbReference type="Gene3D" id="3.50.30.50">
    <property type="entry name" value="Putative cyclase"/>
    <property type="match status" value="2"/>
</dbReference>
<accession>S9UYT4</accession>
<dbReference type="InterPro" id="IPR007325">
    <property type="entry name" value="KFase/CYL"/>
</dbReference>
<protein>
    <submittedName>
        <fullName evidence="3">Cyclase</fullName>
    </submittedName>
</protein>
<reference evidence="3 4" key="1">
    <citation type="journal article" date="2013" name="PLoS ONE">
        <title>Predicting the Proteins of Angomonas deanei, Strigomonas culicis and Their Respective Endosymbionts Reveals New Aspects of the Trypanosomatidae Family.</title>
        <authorList>
            <person name="Motta M.C."/>
            <person name="Martins A.C."/>
            <person name="de Souza S.S."/>
            <person name="Catta-Preta C.M."/>
            <person name="Silva R."/>
            <person name="Klein C.C."/>
            <person name="de Almeida L.G."/>
            <person name="de Lima Cunha O."/>
            <person name="Ciapina L.P."/>
            <person name="Brocchi M."/>
            <person name="Colabardini A.C."/>
            <person name="de Araujo Lima B."/>
            <person name="Machado C.R."/>
            <person name="de Almeida Soares C.M."/>
            <person name="Probst C.M."/>
            <person name="de Menezes C.B."/>
            <person name="Thompson C.E."/>
            <person name="Bartholomeu D.C."/>
            <person name="Gradia D.F."/>
            <person name="Pavoni D.P."/>
            <person name="Grisard E.C."/>
            <person name="Fantinatti-Garboggini F."/>
            <person name="Marchini F.K."/>
            <person name="Rodrigues-Luiz G.F."/>
            <person name="Wagner G."/>
            <person name="Goldman G.H."/>
            <person name="Fietto J.L."/>
            <person name="Elias M.C."/>
            <person name="Goldman M.H."/>
            <person name="Sagot M.F."/>
            <person name="Pereira M."/>
            <person name="Stoco P.H."/>
            <person name="de Mendonca-Neto R.P."/>
            <person name="Teixeira S.M."/>
            <person name="Maciel T.E."/>
            <person name="de Oliveira Mendes T.A."/>
            <person name="Urmenyi T.P."/>
            <person name="de Souza W."/>
            <person name="Schenkman S."/>
            <person name="de Vasconcelos A.T."/>
        </authorList>
    </citation>
    <scope>NUCLEOTIDE SEQUENCE [LARGE SCALE GENOMIC DNA]</scope>
</reference>
<dbReference type="PANTHER" id="PTHR31118">
    <property type="entry name" value="CYCLASE-LIKE PROTEIN 2"/>
    <property type="match status" value="1"/>
</dbReference>
<sequence>MIDLSLPLEDGMPVYEGDPKVRISKVCTRETDGWEVRELALGSHTGTHVDAPVHMHEGGATLDEIPLSRFCGPAVVVASGDDAFPERIGLLFDETVPASVVPKIVTALPLFVGGDLEEETERALLAQGIITYTDLVNVGQLKGKQFTFYGFPLRIKNGDGSPVRAVAILAE</sequence>
<dbReference type="Proteomes" id="UP000015354">
    <property type="component" value="Unassembled WGS sequence"/>
</dbReference>
<gene>
    <name evidence="3" type="ORF">STCU_01867</name>
    <name evidence="2" type="ORF">STCU_02233</name>
</gene>
<organism evidence="3 4">
    <name type="scientific">Strigomonas culicis</name>
    <dbReference type="NCBI Taxonomy" id="28005"/>
    <lineage>
        <taxon>Eukaryota</taxon>
        <taxon>Discoba</taxon>
        <taxon>Euglenozoa</taxon>
        <taxon>Kinetoplastea</taxon>
        <taxon>Metakinetoplastina</taxon>
        <taxon>Trypanosomatida</taxon>
        <taxon>Trypanosomatidae</taxon>
        <taxon>Strigomonadinae</taxon>
        <taxon>Strigomonas</taxon>
    </lineage>
</organism>
<dbReference type="InterPro" id="IPR037175">
    <property type="entry name" value="KFase_sf"/>
</dbReference>
<dbReference type="PANTHER" id="PTHR31118:SF12">
    <property type="entry name" value="CYCLASE-LIKE PROTEIN 2"/>
    <property type="match status" value="1"/>
</dbReference>